<protein>
    <submittedName>
        <fullName evidence="1">Uncharacterized protein</fullName>
    </submittedName>
</protein>
<name>A0AAW2D5E9_9ROSI</name>
<organism evidence="1 2">
    <name type="scientific">Lithocarpus litseifolius</name>
    <dbReference type="NCBI Taxonomy" id="425828"/>
    <lineage>
        <taxon>Eukaryota</taxon>
        <taxon>Viridiplantae</taxon>
        <taxon>Streptophyta</taxon>
        <taxon>Embryophyta</taxon>
        <taxon>Tracheophyta</taxon>
        <taxon>Spermatophyta</taxon>
        <taxon>Magnoliopsida</taxon>
        <taxon>eudicotyledons</taxon>
        <taxon>Gunneridae</taxon>
        <taxon>Pentapetalae</taxon>
        <taxon>rosids</taxon>
        <taxon>fabids</taxon>
        <taxon>Fagales</taxon>
        <taxon>Fagaceae</taxon>
        <taxon>Lithocarpus</taxon>
    </lineage>
</organism>
<dbReference type="EMBL" id="JAZDWU010000004">
    <property type="protein sequence ID" value="KAL0005504.1"/>
    <property type="molecule type" value="Genomic_DNA"/>
</dbReference>
<evidence type="ECO:0000313" key="2">
    <source>
        <dbReference type="Proteomes" id="UP001459277"/>
    </source>
</evidence>
<accession>A0AAW2D5E9</accession>
<reference evidence="1 2" key="1">
    <citation type="submission" date="2024-01" db="EMBL/GenBank/DDBJ databases">
        <title>A telomere-to-telomere, gap-free genome of sweet tea (Lithocarpus litseifolius).</title>
        <authorList>
            <person name="Zhou J."/>
        </authorList>
    </citation>
    <scope>NUCLEOTIDE SEQUENCE [LARGE SCALE GENOMIC DNA]</scope>
    <source>
        <strain evidence="1">Zhou-2022a</strain>
        <tissue evidence="1">Leaf</tissue>
    </source>
</reference>
<dbReference type="Proteomes" id="UP001459277">
    <property type="component" value="Unassembled WGS sequence"/>
</dbReference>
<keyword evidence="2" id="KW-1185">Reference proteome</keyword>
<evidence type="ECO:0000313" key="1">
    <source>
        <dbReference type="EMBL" id="KAL0005504.1"/>
    </source>
</evidence>
<proteinExistence type="predicted"/>
<dbReference type="AlphaFoldDB" id="A0AAW2D5E9"/>
<sequence length="149" mass="16393">MRLLLWVNGSNVLLRHEEKSNVEGRHNLAVKDVLTLPTTEGLIFHSFAACDSFATIRNRSLDFSTSATFRCPPHRRRFAVLIGDASSSPHRRLFVVLITGDASPSSSPATLRLLFAPATVRLPFTPATLPLPKAAGYSHFNGKLRHCTS</sequence>
<gene>
    <name evidence="1" type="ORF">SO802_013065</name>
</gene>
<comment type="caution">
    <text evidence="1">The sequence shown here is derived from an EMBL/GenBank/DDBJ whole genome shotgun (WGS) entry which is preliminary data.</text>
</comment>